<dbReference type="Gene3D" id="1.20.1160.20">
    <property type="match status" value="2"/>
</dbReference>
<evidence type="ECO:0000259" key="5">
    <source>
        <dbReference type="PROSITE" id="PS50106"/>
    </source>
</evidence>
<dbReference type="OMA" id="WIMGRES"/>
<dbReference type="EnsemblMetazoa" id="CapteT82749">
    <property type="protein sequence ID" value="CapteP82749"/>
    <property type="gene ID" value="CapteG82749"/>
</dbReference>
<keyword evidence="3" id="KW-0966">Cell projection</keyword>
<reference evidence="8" key="1">
    <citation type="submission" date="2012-12" db="EMBL/GenBank/DDBJ databases">
        <authorList>
            <person name="Hellsten U."/>
            <person name="Grimwood J."/>
            <person name="Chapman J.A."/>
            <person name="Shapiro H."/>
            <person name="Aerts A."/>
            <person name="Otillar R.P."/>
            <person name="Terry A.Y."/>
            <person name="Boore J.L."/>
            <person name="Simakov O."/>
            <person name="Marletaz F."/>
            <person name="Cho S.-J."/>
            <person name="Edsinger-Gonzales E."/>
            <person name="Havlak P."/>
            <person name="Kuo D.-H."/>
            <person name="Larsson T."/>
            <person name="Lv J."/>
            <person name="Arendt D."/>
            <person name="Savage R."/>
            <person name="Osoegawa K."/>
            <person name="de Jong P."/>
            <person name="Lindberg D.R."/>
            <person name="Seaver E.C."/>
            <person name="Weisblat D.A."/>
            <person name="Putnam N.H."/>
            <person name="Grigoriev I.V."/>
            <person name="Rokhsar D.S."/>
        </authorList>
    </citation>
    <scope>NUCLEOTIDE SEQUENCE</scope>
    <source>
        <strain evidence="8">I ESC-2004</strain>
    </source>
</reference>
<feature type="domain" description="PDZ" evidence="5">
    <location>
        <begin position="234"/>
        <end position="304"/>
    </location>
</feature>
<dbReference type="PROSITE" id="PS50106">
    <property type="entry name" value="PDZ"/>
    <property type="match status" value="2"/>
</dbReference>
<dbReference type="Pfam" id="PF00595">
    <property type="entry name" value="PDZ"/>
    <property type="match status" value="2"/>
</dbReference>
<protein>
    <recommendedName>
        <fullName evidence="5">PDZ domain-containing protein</fullName>
    </recommendedName>
</protein>
<sequence>VQPLQEAVQNVLNAKEQEEFIYFINQYNAKRNVQDLFWCLQELLDTPAKQQLIEHVQRILSGNDAVSFRHLQSSRSNAGTGLPSQQPTPTTKTVYMEQSPGNTTGLGFSIRGGLEHGIGIYASYVEVDSLADRQGLVPGDQILSLNGVSFMKISHDEAAKLIQSSKKLEMEVRNVGRVPGSFETHQKYTWVDGTGRTVSPPPEVDKSGRYETGHGVTGERKSNLMLLKDSDERKINLAIYDHRSLGIMIRGGNEFGLGIYVTGIDKGSPAEQSGLKVGDQIMDINGNSFLDIGHQDAAKLLRSSKHLMMTVKDVGKLPHTRTTYDQTQWIVEQRSASRNHSTKSAPATPSYFFPLKSSIFSRGAGSQLMHTSLQTQKTQYALIEDRSRHLLNDSERETLKYYLAEYSQGHLTAADLATTLLKLLNTQAKMDLIDEVRGVLAAPDLEKFDAKITNHNIKSLKSNK</sequence>
<dbReference type="SUPFAM" id="SSF50156">
    <property type="entry name" value="PDZ domain-like"/>
    <property type="match status" value="2"/>
</dbReference>
<dbReference type="GO" id="GO:0005886">
    <property type="term" value="C:plasma membrane"/>
    <property type="evidence" value="ECO:0007669"/>
    <property type="project" value="TreeGrafter"/>
</dbReference>
<reference evidence="6 8" key="2">
    <citation type="journal article" date="2013" name="Nature">
        <title>Insights into bilaterian evolution from three spiralian genomes.</title>
        <authorList>
            <person name="Simakov O."/>
            <person name="Marletaz F."/>
            <person name="Cho S.J."/>
            <person name="Edsinger-Gonzales E."/>
            <person name="Havlak P."/>
            <person name="Hellsten U."/>
            <person name="Kuo D.H."/>
            <person name="Larsson T."/>
            <person name="Lv J."/>
            <person name="Arendt D."/>
            <person name="Savage R."/>
            <person name="Osoegawa K."/>
            <person name="de Jong P."/>
            <person name="Grimwood J."/>
            <person name="Chapman J.A."/>
            <person name="Shapiro H."/>
            <person name="Aerts A."/>
            <person name="Otillar R.P."/>
            <person name="Terry A.Y."/>
            <person name="Boore J.L."/>
            <person name="Grigoriev I.V."/>
            <person name="Lindberg D.R."/>
            <person name="Seaver E.C."/>
            <person name="Weisblat D.A."/>
            <person name="Putnam N.H."/>
            <person name="Rokhsar D.S."/>
        </authorList>
    </citation>
    <scope>NUCLEOTIDE SEQUENCE</scope>
    <source>
        <strain evidence="6 8">I ESC-2004</strain>
    </source>
</reference>
<dbReference type="EMBL" id="KB311138">
    <property type="protein sequence ID" value="ELT89862.1"/>
    <property type="molecule type" value="Genomic_DNA"/>
</dbReference>
<dbReference type="CDD" id="cd06740">
    <property type="entry name" value="PDZ1_FL-whirlin"/>
    <property type="match status" value="1"/>
</dbReference>
<keyword evidence="2" id="KW-0677">Repeat</keyword>
<dbReference type="HOGENOM" id="CLU_477302_0_0_1"/>
<feature type="non-terminal residue" evidence="6">
    <location>
        <position position="1"/>
    </location>
</feature>
<dbReference type="CDD" id="cd06741">
    <property type="entry name" value="PDZ2_FL-whirlin"/>
    <property type="match status" value="1"/>
</dbReference>
<dbReference type="AlphaFoldDB" id="R7TEG3"/>
<organism evidence="6">
    <name type="scientific">Capitella teleta</name>
    <name type="common">Polychaete worm</name>
    <dbReference type="NCBI Taxonomy" id="283909"/>
    <lineage>
        <taxon>Eukaryota</taxon>
        <taxon>Metazoa</taxon>
        <taxon>Spiralia</taxon>
        <taxon>Lophotrochozoa</taxon>
        <taxon>Annelida</taxon>
        <taxon>Polychaeta</taxon>
        <taxon>Sedentaria</taxon>
        <taxon>Scolecida</taxon>
        <taxon>Capitellidae</taxon>
        <taxon>Capitella</taxon>
    </lineage>
</organism>
<dbReference type="InterPro" id="IPR036034">
    <property type="entry name" value="PDZ_sf"/>
</dbReference>
<feature type="compositionally biased region" description="Basic and acidic residues" evidence="4">
    <location>
        <begin position="203"/>
        <end position="216"/>
    </location>
</feature>
<evidence type="ECO:0000256" key="4">
    <source>
        <dbReference type="SAM" id="MobiDB-lite"/>
    </source>
</evidence>
<keyword evidence="8" id="KW-1185">Reference proteome</keyword>
<evidence type="ECO:0000256" key="2">
    <source>
        <dbReference type="ARBA" id="ARBA00022737"/>
    </source>
</evidence>
<evidence type="ECO:0000313" key="6">
    <source>
        <dbReference type="EMBL" id="ELT89862.1"/>
    </source>
</evidence>
<dbReference type="GO" id="GO:0005929">
    <property type="term" value="C:cilium"/>
    <property type="evidence" value="ECO:0007669"/>
    <property type="project" value="TreeGrafter"/>
</dbReference>
<dbReference type="PANTHER" id="PTHR23116:SF29">
    <property type="entry name" value="PDZ DOMAIN-CONTAINING PROTEIN 7"/>
    <property type="match status" value="1"/>
</dbReference>
<feature type="region of interest" description="Disordered" evidence="4">
    <location>
        <begin position="192"/>
        <end position="216"/>
    </location>
</feature>
<feature type="non-terminal residue" evidence="6">
    <location>
        <position position="464"/>
    </location>
</feature>
<dbReference type="STRING" id="283909.R7TEG3"/>
<gene>
    <name evidence="6" type="ORF">CAPTEDRAFT_82749</name>
</gene>
<evidence type="ECO:0000256" key="1">
    <source>
        <dbReference type="ARBA" id="ARBA00004316"/>
    </source>
</evidence>
<feature type="domain" description="PDZ" evidence="5">
    <location>
        <begin position="93"/>
        <end position="165"/>
    </location>
</feature>
<dbReference type="PANTHER" id="PTHR23116">
    <property type="entry name" value="PDZ DOMAIN CONTAINING WHIRLIN AND HARMONIN-RELATED"/>
    <property type="match status" value="1"/>
</dbReference>
<comment type="subcellular location">
    <subcellularLocation>
        <location evidence="1">Cell projection</location>
    </subcellularLocation>
</comment>
<name>R7TEG3_CAPTE</name>
<dbReference type="Proteomes" id="UP000014760">
    <property type="component" value="Unassembled WGS sequence"/>
</dbReference>
<feature type="region of interest" description="Disordered" evidence="4">
    <location>
        <begin position="74"/>
        <end position="98"/>
    </location>
</feature>
<dbReference type="InterPro" id="IPR051844">
    <property type="entry name" value="USH2_Complex_Protein"/>
</dbReference>
<dbReference type="FunFam" id="2.30.42.10:FF:000087">
    <property type="entry name" value="Whirlin a"/>
    <property type="match status" value="2"/>
</dbReference>
<dbReference type="EMBL" id="AMQN01003187">
    <property type="status" value="NOT_ANNOTATED_CDS"/>
    <property type="molecule type" value="Genomic_DNA"/>
</dbReference>
<dbReference type="InterPro" id="IPR001478">
    <property type="entry name" value="PDZ"/>
</dbReference>
<feature type="compositionally biased region" description="Polar residues" evidence="4">
    <location>
        <begin position="74"/>
        <end position="93"/>
    </location>
</feature>
<dbReference type="GO" id="GO:0002142">
    <property type="term" value="C:stereocilia ankle link complex"/>
    <property type="evidence" value="ECO:0007669"/>
    <property type="project" value="TreeGrafter"/>
</dbReference>
<evidence type="ECO:0000313" key="7">
    <source>
        <dbReference type="EnsemblMetazoa" id="CapteP82749"/>
    </source>
</evidence>
<evidence type="ECO:0000256" key="3">
    <source>
        <dbReference type="ARBA" id="ARBA00023273"/>
    </source>
</evidence>
<dbReference type="OrthoDB" id="10029564at2759"/>
<reference evidence="7" key="3">
    <citation type="submission" date="2015-06" db="UniProtKB">
        <authorList>
            <consortium name="EnsemblMetazoa"/>
        </authorList>
    </citation>
    <scope>IDENTIFICATION</scope>
</reference>
<dbReference type="SMART" id="SM00228">
    <property type="entry name" value="PDZ"/>
    <property type="match status" value="2"/>
</dbReference>
<dbReference type="InterPro" id="IPR033028">
    <property type="entry name" value="Whirlin_HN-like_dom2"/>
</dbReference>
<dbReference type="Gene3D" id="2.30.42.10">
    <property type="match status" value="2"/>
</dbReference>
<proteinExistence type="predicted"/>
<dbReference type="CDD" id="cd07357">
    <property type="entry name" value="HN_L-whirlin_R2_like"/>
    <property type="match status" value="1"/>
</dbReference>
<accession>R7TEG3</accession>
<evidence type="ECO:0000313" key="8">
    <source>
        <dbReference type="Proteomes" id="UP000014760"/>
    </source>
</evidence>
<dbReference type="GO" id="GO:0032426">
    <property type="term" value="C:stereocilium tip"/>
    <property type="evidence" value="ECO:0007669"/>
    <property type="project" value="TreeGrafter"/>
</dbReference>